<dbReference type="GeneID" id="100368766"/>
<accession>A0ABM0GJZ3</accession>
<dbReference type="PANTHER" id="PTHR12121:SF45">
    <property type="entry name" value="NOCTURNIN"/>
    <property type="match status" value="1"/>
</dbReference>
<comment type="similarity">
    <text evidence="1">Belongs to the CCR4/nocturin family.</text>
</comment>
<evidence type="ECO:0000256" key="3">
    <source>
        <dbReference type="ARBA" id="ARBA00023807"/>
    </source>
</evidence>
<dbReference type="PANTHER" id="PTHR12121">
    <property type="entry name" value="CARBON CATABOLITE REPRESSOR PROTEIN 4"/>
    <property type="match status" value="1"/>
</dbReference>
<evidence type="ECO:0000256" key="1">
    <source>
        <dbReference type="ARBA" id="ARBA00010774"/>
    </source>
</evidence>
<protein>
    <recommendedName>
        <fullName evidence="3">Nocturnin</fullName>
    </recommendedName>
</protein>
<gene>
    <name evidence="6" type="primary">LOC100368766</name>
</gene>
<evidence type="ECO:0000313" key="6">
    <source>
        <dbReference type="RefSeq" id="XP_002731525.1"/>
    </source>
</evidence>
<reference evidence="6" key="1">
    <citation type="submission" date="2025-08" db="UniProtKB">
        <authorList>
            <consortium name="RefSeq"/>
        </authorList>
    </citation>
    <scope>IDENTIFICATION</scope>
    <source>
        <tissue evidence="6">Testes</tissue>
    </source>
</reference>
<dbReference type="Gene3D" id="3.60.10.10">
    <property type="entry name" value="Endonuclease/exonuclease/phosphatase"/>
    <property type="match status" value="1"/>
</dbReference>
<dbReference type="InterPro" id="IPR005135">
    <property type="entry name" value="Endo/exonuclease/phosphatase"/>
</dbReference>
<dbReference type="Proteomes" id="UP000694865">
    <property type="component" value="Unplaced"/>
</dbReference>
<feature type="domain" description="Endonuclease/exonuclease/phosphatase" evidence="4">
    <location>
        <begin position="56"/>
        <end position="330"/>
    </location>
</feature>
<dbReference type="InterPro" id="IPR036691">
    <property type="entry name" value="Endo/exonu/phosph_ase_sf"/>
</dbReference>
<keyword evidence="5" id="KW-1185">Reference proteome</keyword>
<sequence length="349" mass="39614">MGQTKTRMATNQLLLGQCREALKGHPPLLTRKFQKIQYTGNPSMGENPQGPSIRIMQWNVLADALCQSRDDFIRSPPDSLLWQTRKFRSLEEILTYDPDIICLEEVDHYHDFYNPMLQSIGYQGTFKPKPDSPCVYCLDHNGPDGCALFYKQDKFDMIDGITPNLTIPDVTKGSRTTNQVAIIYTLRCRKKSFEGKSLVVGVTHLKAKNGWQELRHAQGKILLEHLNKQSRGRPIVFCGDFNAESSEPVYSEFQNSNLNLKSTYQLLSENGNTEPEYTTWKIRPSGEAKHTIDYIWHSEDQLTIDALLPIPTDSQLGDERAPSYITSSDHFSLVFDLRFKSSAKGSASL</sequence>
<evidence type="ECO:0000256" key="2">
    <source>
        <dbReference type="ARBA" id="ARBA00022801"/>
    </source>
</evidence>
<dbReference type="Pfam" id="PF03372">
    <property type="entry name" value="Exo_endo_phos"/>
    <property type="match status" value="1"/>
</dbReference>
<dbReference type="RefSeq" id="XP_002731525.1">
    <property type="nucleotide sequence ID" value="XM_002731479.2"/>
</dbReference>
<proteinExistence type="inferred from homology"/>
<organism evidence="5 6">
    <name type="scientific">Saccoglossus kowalevskii</name>
    <name type="common">Acorn worm</name>
    <dbReference type="NCBI Taxonomy" id="10224"/>
    <lineage>
        <taxon>Eukaryota</taxon>
        <taxon>Metazoa</taxon>
        <taxon>Hemichordata</taxon>
        <taxon>Enteropneusta</taxon>
        <taxon>Harrimaniidae</taxon>
        <taxon>Saccoglossus</taxon>
    </lineage>
</organism>
<dbReference type="InterPro" id="IPR050410">
    <property type="entry name" value="CCR4/nocturin_mRNA_transcr"/>
</dbReference>
<evidence type="ECO:0000313" key="5">
    <source>
        <dbReference type="Proteomes" id="UP000694865"/>
    </source>
</evidence>
<evidence type="ECO:0000259" key="4">
    <source>
        <dbReference type="Pfam" id="PF03372"/>
    </source>
</evidence>
<name>A0ABM0GJZ3_SACKO</name>
<dbReference type="SUPFAM" id="SSF56219">
    <property type="entry name" value="DNase I-like"/>
    <property type="match status" value="1"/>
</dbReference>
<keyword evidence="2" id="KW-0378">Hydrolase</keyword>